<proteinExistence type="predicted"/>
<dbReference type="Proteomes" id="UP000441717">
    <property type="component" value="Unassembled WGS sequence"/>
</dbReference>
<accession>A0A6N7IVC2</accession>
<sequence>MPDSVKRIAAEEATYGHREAVFEHYVRRTVRAIEAEDVNALARAVPGHLLEIETEKAVAVLNSAVKMITTNARQWVNEWIRDSENDCLRARGDKRWQLMSLLESTFKSVGSGIKDAGSLKEVELL</sequence>
<comment type="caution">
    <text evidence="1">The sequence shown here is derived from an EMBL/GenBank/DDBJ whole genome shotgun (WGS) entry which is preliminary data.</text>
</comment>
<dbReference type="RefSeq" id="WP_152948479.1">
    <property type="nucleotide sequence ID" value="NZ_WHYR01000119.1"/>
</dbReference>
<dbReference type="AlphaFoldDB" id="A0A6N7IVC2"/>
<dbReference type="OrthoDB" id="1812391at2"/>
<keyword evidence="2" id="KW-1185">Reference proteome</keyword>
<evidence type="ECO:0000313" key="1">
    <source>
        <dbReference type="EMBL" id="MQL54034.1"/>
    </source>
</evidence>
<protein>
    <submittedName>
        <fullName evidence="1">Uncharacterized protein</fullName>
    </submittedName>
</protein>
<name>A0A6N7IVC2_9FIRM</name>
<reference evidence="1 2" key="1">
    <citation type="submission" date="2019-10" db="EMBL/GenBank/DDBJ databases">
        <title>Comparative genomics of sulfur disproportionating microorganisms.</title>
        <authorList>
            <person name="Ward L.M."/>
            <person name="Bertran E."/>
            <person name="Johnston D."/>
        </authorList>
    </citation>
    <scope>NUCLEOTIDE SEQUENCE [LARGE SCALE GENOMIC DNA]</scope>
    <source>
        <strain evidence="1 2">DSM 14055</strain>
    </source>
</reference>
<dbReference type="EMBL" id="WHYR01000119">
    <property type="protein sequence ID" value="MQL54034.1"/>
    <property type="molecule type" value="Genomic_DNA"/>
</dbReference>
<evidence type="ECO:0000313" key="2">
    <source>
        <dbReference type="Proteomes" id="UP000441717"/>
    </source>
</evidence>
<organism evidence="1 2">
    <name type="scientific">Desulfofundulus thermobenzoicus</name>
    <dbReference type="NCBI Taxonomy" id="29376"/>
    <lineage>
        <taxon>Bacteria</taxon>
        <taxon>Bacillati</taxon>
        <taxon>Bacillota</taxon>
        <taxon>Clostridia</taxon>
        <taxon>Eubacteriales</taxon>
        <taxon>Peptococcaceae</taxon>
        <taxon>Desulfofundulus</taxon>
    </lineage>
</organism>
<gene>
    <name evidence="1" type="ORF">GFC01_17600</name>
</gene>